<protein>
    <submittedName>
        <fullName evidence="2">Uncharacterized protein</fullName>
    </submittedName>
</protein>
<dbReference type="HOGENOM" id="CLU_2688432_0_0_1"/>
<name>A0A0C3GNV5_OIDMZ</name>
<dbReference type="Proteomes" id="UP000054321">
    <property type="component" value="Unassembled WGS sequence"/>
</dbReference>
<gene>
    <name evidence="2" type="ORF">OIDMADRAFT_20209</name>
</gene>
<keyword evidence="3" id="KW-1185">Reference proteome</keyword>
<dbReference type="InParanoid" id="A0A0C3GNV5"/>
<evidence type="ECO:0000313" key="2">
    <source>
        <dbReference type="EMBL" id="KIM97715.1"/>
    </source>
</evidence>
<organism evidence="2 3">
    <name type="scientific">Oidiodendron maius (strain Zn)</name>
    <dbReference type="NCBI Taxonomy" id="913774"/>
    <lineage>
        <taxon>Eukaryota</taxon>
        <taxon>Fungi</taxon>
        <taxon>Dikarya</taxon>
        <taxon>Ascomycota</taxon>
        <taxon>Pezizomycotina</taxon>
        <taxon>Leotiomycetes</taxon>
        <taxon>Leotiomycetes incertae sedis</taxon>
        <taxon>Myxotrichaceae</taxon>
        <taxon>Oidiodendron</taxon>
    </lineage>
</organism>
<reference evidence="3" key="2">
    <citation type="submission" date="2015-01" db="EMBL/GenBank/DDBJ databases">
        <title>Evolutionary Origins and Diversification of the Mycorrhizal Mutualists.</title>
        <authorList>
            <consortium name="DOE Joint Genome Institute"/>
            <consortium name="Mycorrhizal Genomics Consortium"/>
            <person name="Kohler A."/>
            <person name="Kuo A."/>
            <person name="Nagy L.G."/>
            <person name="Floudas D."/>
            <person name="Copeland A."/>
            <person name="Barry K.W."/>
            <person name="Cichocki N."/>
            <person name="Veneault-Fourrey C."/>
            <person name="LaButti K."/>
            <person name="Lindquist E.A."/>
            <person name="Lipzen A."/>
            <person name="Lundell T."/>
            <person name="Morin E."/>
            <person name="Murat C."/>
            <person name="Riley R."/>
            <person name="Ohm R."/>
            <person name="Sun H."/>
            <person name="Tunlid A."/>
            <person name="Henrissat B."/>
            <person name="Grigoriev I.V."/>
            <person name="Hibbett D.S."/>
            <person name="Martin F."/>
        </authorList>
    </citation>
    <scope>NUCLEOTIDE SEQUENCE [LARGE SCALE GENOMIC DNA]</scope>
    <source>
        <strain evidence="3">Zn</strain>
    </source>
</reference>
<accession>A0A0C3GNV5</accession>
<evidence type="ECO:0000313" key="3">
    <source>
        <dbReference type="Proteomes" id="UP000054321"/>
    </source>
</evidence>
<dbReference type="AlphaFoldDB" id="A0A0C3GNV5"/>
<proteinExistence type="predicted"/>
<sequence>MKLSGGDLREKSRGVIMNHELAKGETLTYSPPLKGMPLHKADRPLRDGHQTMGLRVRPELRLVVDSGHVCTGRG</sequence>
<feature type="region of interest" description="Disordered" evidence="1">
    <location>
        <begin position="1"/>
        <end position="46"/>
    </location>
</feature>
<evidence type="ECO:0000256" key="1">
    <source>
        <dbReference type="SAM" id="MobiDB-lite"/>
    </source>
</evidence>
<dbReference type="EMBL" id="KN832881">
    <property type="protein sequence ID" value="KIM97715.1"/>
    <property type="molecule type" value="Genomic_DNA"/>
</dbReference>
<reference evidence="2 3" key="1">
    <citation type="submission" date="2014-04" db="EMBL/GenBank/DDBJ databases">
        <authorList>
            <consortium name="DOE Joint Genome Institute"/>
            <person name="Kuo A."/>
            <person name="Martino E."/>
            <person name="Perotto S."/>
            <person name="Kohler A."/>
            <person name="Nagy L.G."/>
            <person name="Floudas D."/>
            <person name="Copeland A."/>
            <person name="Barry K.W."/>
            <person name="Cichocki N."/>
            <person name="Veneault-Fourrey C."/>
            <person name="LaButti K."/>
            <person name="Lindquist E.A."/>
            <person name="Lipzen A."/>
            <person name="Lundell T."/>
            <person name="Morin E."/>
            <person name="Murat C."/>
            <person name="Sun H."/>
            <person name="Tunlid A."/>
            <person name="Henrissat B."/>
            <person name="Grigoriev I.V."/>
            <person name="Hibbett D.S."/>
            <person name="Martin F."/>
            <person name="Nordberg H.P."/>
            <person name="Cantor M.N."/>
            <person name="Hua S.X."/>
        </authorList>
    </citation>
    <scope>NUCLEOTIDE SEQUENCE [LARGE SCALE GENOMIC DNA]</scope>
    <source>
        <strain evidence="2 3">Zn</strain>
    </source>
</reference>